<proteinExistence type="predicted"/>
<comment type="caution">
    <text evidence="2">The sequence shown here is derived from an EMBL/GenBank/DDBJ whole genome shotgun (WGS) entry which is preliminary data.</text>
</comment>
<dbReference type="PANTHER" id="PTHR33993">
    <property type="entry name" value="GLYOXALASE-RELATED"/>
    <property type="match status" value="1"/>
</dbReference>
<protein>
    <submittedName>
        <fullName evidence="2">VOC family protein</fullName>
    </submittedName>
</protein>
<dbReference type="InterPro" id="IPR052164">
    <property type="entry name" value="Anthracycline_SecMetBiosynth"/>
</dbReference>
<dbReference type="SUPFAM" id="SSF54593">
    <property type="entry name" value="Glyoxalase/Bleomycin resistance protein/Dihydroxybiphenyl dioxygenase"/>
    <property type="match status" value="1"/>
</dbReference>
<evidence type="ECO:0000313" key="2">
    <source>
        <dbReference type="EMBL" id="MDN7026184.1"/>
    </source>
</evidence>
<dbReference type="Gene3D" id="3.10.180.10">
    <property type="entry name" value="2,3-Dihydroxybiphenyl 1,2-Dioxygenase, domain 1"/>
    <property type="match status" value="1"/>
</dbReference>
<sequence length="124" mass="14019">MKTMPAITWFDIPADDTGRARAFYEKLFSWEIEPFPGVSREDFWMVSTGRDAIGGDLYRRESAEQHMAIFIDVPNAEEYAQRAAQLGGTVVGEKTAVAGRGYYIICEDTEKNRFGLWESDPAAR</sequence>
<reference evidence="2" key="1">
    <citation type="submission" date="2019-05" db="EMBL/GenBank/DDBJ databases">
        <title>Methanoculleus sp. FWC-SCC1, a methanogenic archaeon isolated from deep marine cold seep.</title>
        <authorList>
            <person name="Chen Y.-W."/>
            <person name="Chen S.-C."/>
            <person name="Teng N.-H."/>
            <person name="Lai M.-C."/>
        </authorList>
    </citation>
    <scope>NUCLEOTIDE SEQUENCE</scope>
    <source>
        <strain evidence="2">FWC-SCC1</strain>
    </source>
</reference>
<gene>
    <name evidence="2" type="ORF">FGU65_15085</name>
</gene>
<dbReference type="EMBL" id="VCYH01000017">
    <property type="protein sequence ID" value="MDN7026184.1"/>
    <property type="molecule type" value="Genomic_DNA"/>
</dbReference>
<dbReference type="Proteomes" id="UP001168338">
    <property type="component" value="Unassembled WGS sequence"/>
</dbReference>
<dbReference type="Pfam" id="PF18029">
    <property type="entry name" value="Glyoxalase_6"/>
    <property type="match status" value="1"/>
</dbReference>
<dbReference type="PANTHER" id="PTHR33993:SF2">
    <property type="entry name" value="VOC DOMAIN-CONTAINING PROTEIN"/>
    <property type="match status" value="1"/>
</dbReference>
<accession>A0ABT8ME13</accession>
<dbReference type="InterPro" id="IPR029068">
    <property type="entry name" value="Glyas_Bleomycin-R_OHBP_Dase"/>
</dbReference>
<organism evidence="2 3">
    <name type="scientific">Methanoculleus frigidifontis</name>
    <dbReference type="NCBI Taxonomy" id="2584085"/>
    <lineage>
        <taxon>Archaea</taxon>
        <taxon>Methanobacteriati</taxon>
        <taxon>Methanobacteriota</taxon>
        <taxon>Stenosarchaea group</taxon>
        <taxon>Methanomicrobia</taxon>
        <taxon>Methanomicrobiales</taxon>
        <taxon>Methanomicrobiaceae</taxon>
        <taxon>Methanoculleus</taxon>
    </lineage>
</organism>
<dbReference type="CDD" id="cd07247">
    <property type="entry name" value="SgaA_N_like"/>
    <property type="match status" value="1"/>
</dbReference>
<evidence type="ECO:0000259" key="1">
    <source>
        <dbReference type="Pfam" id="PF18029"/>
    </source>
</evidence>
<feature type="domain" description="Glyoxalase-like" evidence="1">
    <location>
        <begin position="11"/>
        <end position="115"/>
    </location>
</feature>
<dbReference type="InterPro" id="IPR041581">
    <property type="entry name" value="Glyoxalase_6"/>
</dbReference>
<name>A0ABT8ME13_9EURY</name>
<evidence type="ECO:0000313" key="3">
    <source>
        <dbReference type="Proteomes" id="UP001168338"/>
    </source>
</evidence>
<keyword evidence="3" id="KW-1185">Reference proteome</keyword>